<comment type="caution">
    <text evidence="1">The sequence shown here is derived from an EMBL/GenBank/DDBJ whole genome shotgun (WGS) entry which is preliminary data.</text>
</comment>
<dbReference type="EMBL" id="JPQZ01000111">
    <property type="protein sequence ID" value="KKO74139.1"/>
    <property type="molecule type" value="Genomic_DNA"/>
</dbReference>
<proteinExistence type="predicted"/>
<gene>
    <name evidence="1" type="ORF">AAJ76_1110002518</name>
</gene>
<dbReference type="VEuPathDB" id="MicrosporidiaDB:AAJ76_1110002518"/>
<organism evidence="1 2">
    <name type="scientific">Vairimorpha ceranae</name>
    <dbReference type="NCBI Taxonomy" id="40302"/>
    <lineage>
        <taxon>Eukaryota</taxon>
        <taxon>Fungi</taxon>
        <taxon>Fungi incertae sedis</taxon>
        <taxon>Microsporidia</taxon>
        <taxon>Nosematidae</taxon>
        <taxon>Vairimorpha</taxon>
    </lineage>
</organism>
<protein>
    <submittedName>
        <fullName evidence="1">Uncharacterized protein</fullName>
    </submittedName>
</protein>
<reference evidence="1 2" key="1">
    <citation type="journal article" date="2015" name="Environ. Microbiol.">
        <title>Genome analyses suggest the presence of polyploidy and recent human-driven expansions in eight global populations of the honeybee pathogen Nosema ceranae.</title>
        <authorList>
            <person name="Pelin A."/>
            <person name="Selman M."/>
            <person name="Aris-Brosou S."/>
            <person name="Farinelli L."/>
            <person name="Corradi N."/>
        </authorList>
    </citation>
    <scope>NUCLEOTIDE SEQUENCE [LARGE SCALE GENOMIC DNA]</scope>
    <source>
        <strain evidence="1 2">PA08 1199</strain>
    </source>
</reference>
<dbReference type="RefSeq" id="XP_024329881.1">
    <property type="nucleotide sequence ID" value="XM_024473788.1"/>
</dbReference>
<keyword evidence="2" id="KW-1185">Reference proteome</keyword>
<dbReference type="Proteomes" id="UP000034350">
    <property type="component" value="Unassembled WGS sequence"/>
</dbReference>
<accession>A0A0F9Z895</accession>
<evidence type="ECO:0000313" key="1">
    <source>
        <dbReference type="EMBL" id="KKO74139.1"/>
    </source>
</evidence>
<evidence type="ECO:0000313" key="2">
    <source>
        <dbReference type="Proteomes" id="UP000034350"/>
    </source>
</evidence>
<dbReference type="AlphaFoldDB" id="A0A0F9Z895"/>
<name>A0A0F9Z895_9MICR</name>
<dbReference type="GeneID" id="36318685"/>
<sequence>MGRKTRKKRSHLSNDPLLILKCLTDKISSNKLNTSAKTELYKMYIFTVLQLADDKISGYISPLTEELIKRLGLYFNKM</sequence>